<feature type="transmembrane region" description="Helical" evidence="2">
    <location>
        <begin position="85"/>
        <end position="105"/>
    </location>
</feature>
<feature type="coiled-coil region" evidence="1">
    <location>
        <begin position="33"/>
        <end position="60"/>
    </location>
</feature>
<dbReference type="RefSeq" id="WP_143822604.1">
    <property type="nucleotide sequence ID" value="NZ_FUKR01000016.1"/>
</dbReference>
<organism evidence="3 4">
    <name type="scientific">Mycetocola reblochoni REB411</name>
    <dbReference type="NCBI Taxonomy" id="1255698"/>
    <lineage>
        <taxon>Bacteria</taxon>
        <taxon>Bacillati</taxon>
        <taxon>Actinomycetota</taxon>
        <taxon>Actinomycetes</taxon>
        <taxon>Micrococcales</taxon>
        <taxon>Microbacteriaceae</taxon>
        <taxon>Mycetocola</taxon>
    </lineage>
</organism>
<proteinExistence type="predicted"/>
<dbReference type="Proteomes" id="UP000196778">
    <property type="component" value="Unassembled WGS sequence"/>
</dbReference>
<evidence type="ECO:0000313" key="3">
    <source>
        <dbReference type="EMBL" id="SJN20971.1"/>
    </source>
</evidence>
<name>A0A1R4IMC1_9MICO</name>
<reference evidence="4" key="1">
    <citation type="submission" date="2017-02" db="EMBL/GenBank/DDBJ databases">
        <authorList>
            <person name="Dridi B."/>
        </authorList>
    </citation>
    <scope>NUCLEOTIDE SEQUENCE [LARGE SCALE GENOMIC DNA]</scope>
    <source>
        <strain evidence="4">EB411</strain>
    </source>
</reference>
<dbReference type="EMBL" id="FUKR01000016">
    <property type="protein sequence ID" value="SJN20971.1"/>
    <property type="molecule type" value="Genomic_DNA"/>
</dbReference>
<dbReference type="OrthoDB" id="10000046at2"/>
<evidence type="ECO:0000256" key="1">
    <source>
        <dbReference type="SAM" id="Coils"/>
    </source>
</evidence>
<evidence type="ECO:0000313" key="4">
    <source>
        <dbReference type="Proteomes" id="UP000196778"/>
    </source>
</evidence>
<keyword evidence="4" id="KW-1185">Reference proteome</keyword>
<keyword evidence="2" id="KW-0472">Membrane</keyword>
<sequence>MMGEAGDRIADLKQDVNAGFERIEKHLDKLVTKGELNATVERLDAQHATLRKDHDALKADADAEHSTIRREAVKQAEDLATGVKWWVGIALTILGFAVTFLSPLLRDWMFR</sequence>
<evidence type="ECO:0008006" key="5">
    <source>
        <dbReference type="Google" id="ProtNLM"/>
    </source>
</evidence>
<gene>
    <name evidence="3" type="ORF">FM119_02540</name>
</gene>
<keyword evidence="1" id="KW-0175">Coiled coil</keyword>
<evidence type="ECO:0000256" key="2">
    <source>
        <dbReference type="SAM" id="Phobius"/>
    </source>
</evidence>
<protein>
    <recommendedName>
        <fullName evidence="5">DUF1640 domain-containing protein</fullName>
    </recommendedName>
</protein>
<accession>A0A1R4IMC1</accession>
<keyword evidence="2" id="KW-1133">Transmembrane helix</keyword>
<dbReference type="AlphaFoldDB" id="A0A1R4IMC1"/>
<keyword evidence="2" id="KW-0812">Transmembrane</keyword>